<dbReference type="InterPro" id="IPR028976">
    <property type="entry name" value="CheC-like_sf"/>
</dbReference>
<dbReference type="InterPro" id="IPR001689">
    <property type="entry name" value="Flag_FliM"/>
</dbReference>
<dbReference type="GO" id="GO:0005886">
    <property type="term" value="C:plasma membrane"/>
    <property type="evidence" value="ECO:0007669"/>
    <property type="project" value="UniProtKB-SubCell"/>
</dbReference>
<evidence type="ECO:0000256" key="7">
    <source>
        <dbReference type="ARBA" id="ARBA00022779"/>
    </source>
</evidence>
<dbReference type="GO" id="GO:0003774">
    <property type="term" value="F:cytoskeletal motor activity"/>
    <property type="evidence" value="ECO:0007669"/>
    <property type="project" value="InterPro"/>
</dbReference>
<keyword evidence="8" id="KW-0472">Membrane</keyword>
<evidence type="ECO:0000256" key="4">
    <source>
        <dbReference type="ARBA" id="ARBA00021898"/>
    </source>
</evidence>
<evidence type="ECO:0000256" key="8">
    <source>
        <dbReference type="ARBA" id="ARBA00023136"/>
    </source>
</evidence>
<proteinExistence type="inferred from homology"/>
<dbReference type="PIRSF" id="PIRSF002888">
    <property type="entry name" value="FliM"/>
    <property type="match status" value="1"/>
</dbReference>
<gene>
    <name evidence="12" type="ordered locus">Mahau_0866</name>
</gene>
<evidence type="ECO:0000256" key="9">
    <source>
        <dbReference type="ARBA" id="ARBA00023143"/>
    </source>
</evidence>
<dbReference type="GO" id="GO:0050918">
    <property type="term" value="P:positive chemotaxis"/>
    <property type="evidence" value="ECO:0007669"/>
    <property type="project" value="TreeGrafter"/>
</dbReference>
<dbReference type="GO" id="GO:0009425">
    <property type="term" value="C:bacterial-type flagellum basal body"/>
    <property type="evidence" value="ECO:0007669"/>
    <property type="project" value="UniProtKB-SubCell"/>
</dbReference>
<keyword evidence="12" id="KW-0966">Cell projection</keyword>
<accession>F4A1U8</accession>
<keyword evidence="12" id="KW-0282">Flagellum</keyword>
<dbReference type="SUPFAM" id="SSF103039">
    <property type="entry name" value="CheC-like"/>
    <property type="match status" value="1"/>
</dbReference>
<dbReference type="Gene3D" id="3.40.1550.10">
    <property type="entry name" value="CheC-like"/>
    <property type="match status" value="1"/>
</dbReference>
<dbReference type="eggNOG" id="COG1868">
    <property type="taxonomic scope" value="Bacteria"/>
</dbReference>
<dbReference type="NCBIfam" id="TIGR01397">
    <property type="entry name" value="fliM_switch"/>
    <property type="match status" value="1"/>
</dbReference>
<evidence type="ECO:0000256" key="6">
    <source>
        <dbReference type="ARBA" id="ARBA00022500"/>
    </source>
</evidence>
<name>F4A1U8_MAHA5</name>
<reference evidence="13" key="1">
    <citation type="submission" date="2010-11" db="EMBL/GenBank/DDBJ databases">
        <title>The complete genome of Mahella australiensis DSM 15567.</title>
        <authorList>
            <consortium name="US DOE Joint Genome Institute (JGI-PGF)"/>
            <person name="Lucas S."/>
            <person name="Copeland A."/>
            <person name="Lapidus A."/>
            <person name="Bruce D."/>
            <person name="Goodwin L."/>
            <person name="Pitluck S."/>
            <person name="Kyrpides N."/>
            <person name="Mavromatis K."/>
            <person name="Pagani I."/>
            <person name="Ivanova N."/>
            <person name="Teshima H."/>
            <person name="Brettin T."/>
            <person name="Detter J.C."/>
            <person name="Han C."/>
            <person name="Tapia R."/>
            <person name="Land M."/>
            <person name="Hauser L."/>
            <person name="Markowitz V."/>
            <person name="Cheng J.-F."/>
            <person name="Hugenholtz P."/>
            <person name="Woyke T."/>
            <person name="Wu D."/>
            <person name="Spring S."/>
            <person name="Pukall R."/>
            <person name="Steenblock K."/>
            <person name="Schneider S."/>
            <person name="Klenk H.-P."/>
            <person name="Eisen J.A."/>
        </authorList>
    </citation>
    <scope>NUCLEOTIDE SEQUENCE [LARGE SCALE GENOMIC DNA]</scope>
    <source>
        <strain evidence="13">DSM 15567 / CIP 107919 / 50-1 BON</strain>
    </source>
</reference>
<dbReference type="EMBL" id="CP002360">
    <property type="protein sequence ID" value="AEE96064.1"/>
    <property type="molecule type" value="Genomic_DNA"/>
</dbReference>
<dbReference type="Proteomes" id="UP000008457">
    <property type="component" value="Chromosome"/>
</dbReference>
<evidence type="ECO:0000256" key="10">
    <source>
        <dbReference type="NCBIfam" id="TIGR01397"/>
    </source>
</evidence>
<evidence type="ECO:0000313" key="13">
    <source>
        <dbReference type="Proteomes" id="UP000008457"/>
    </source>
</evidence>
<dbReference type="RefSeq" id="WP_013780494.1">
    <property type="nucleotide sequence ID" value="NC_015520.1"/>
</dbReference>
<dbReference type="PANTHER" id="PTHR30034:SF6">
    <property type="entry name" value="YOP PROTEINS TRANSLOCATION PROTEIN Q"/>
    <property type="match status" value="1"/>
</dbReference>
<evidence type="ECO:0000256" key="2">
    <source>
        <dbReference type="ARBA" id="ARBA00004202"/>
    </source>
</evidence>
<evidence type="ECO:0000256" key="5">
    <source>
        <dbReference type="ARBA" id="ARBA00022475"/>
    </source>
</evidence>
<dbReference type="PRINTS" id="PR00955">
    <property type="entry name" value="FLGMOTORFLIM"/>
</dbReference>
<organism evidence="12 13">
    <name type="scientific">Mahella australiensis (strain DSM 15567 / CIP 107919 / 50-1 BON)</name>
    <dbReference type="NCBI Taxonomy" id="697281"/>
    <lineage>
        <taxon>Bacteria</taxon>
        <taxon>Bacillati</taxon>
        <taxon>Bacillota</taxon>
        <taxon>Clostridia</taxon>
        <taxon>Thermoanaerobacterales</taxon>
        <taxon>Thermoanaerobacterales Family IV. Incertae Sedis</taxon>
        <taxon>Mahella</taxon>
    </lineage>
</organism>
<dbReference type="Gene3D" id="2.30.330.10">
    <property type="entry name" value="SpoA-like"/>
    <property type="match status" value="1"/>
</dbReference>
<evidence type="ECO:0000313" key="12">
    <source>
        <dbReference type="EMBL" id="AEE96064.1"/>
    </source>
</evidence>
<evidence type="ECO:0000259" key="11">
    <source>
        <dbReference type="Pfam" id="PF01052"/>
    </source>
</evidence>
<evidence type="ECO:0000256" key="1">
    <source>
        <dbReference type="ARBA" id="ARBA00004117"/>
    </source>
</evidence>
<dbReference type="STRING" id="697281.Mahau_0866"/>
<dbReference type="Pfam" id="PF02154">
    <property type="entry name" value="FliM"/>
    <property type="match status" value="1"/>
</dbReference>
<dbReference type="SUPFAM" id="SSF101801">
    <property type="entry name" value="Surface presentation of antigens (SPOA)"/>
    <property type="match status" value="1"/>
</dbReference>
<evidence type="ECO:0000256" key="3">
    <source>
        <dbReference type="ARBA" id="ARBA00011049"/>
    </source>
</evidence>
<comment type="subcellular location">
    <subcellularLocation>
        <location evidence="1">Bacterial flagellum basal body</location>
    </subcellularLocation>
    <subcellularLocation>
        <location evidence="2">Cell membrane</location>
        <topology evidence="2">Peripheral membrane protein</topology>
    </subcellularLocation>
</comment>
<dbReference type="PANTHER" id="PTHR30034">
    <property type="entry name" value="FLAGELLAR MOTOR SWITCH PROTEIN FLIM"/>
    <property type="match status" value="1"/>
</dbReference>
<keyword evidence="12" id="KW-0969">Cilium</keyword>
<comment type="similarity">
    <text evidence="3">Belongs to the FliM family.</text>
</comment>
<dbReference type="InterPro" id="IPR001543">
    <property type="entry name" value="FliN-like_C"/>
</dbReference>
<keyword evidence="5" id="KW-1003">Cell membrane</keyword>
<keyword evidence="7" id="KW-0283">Flagellar rotation</keyword>
<dbReference type="HOGENOM" id="CLU_052646_0_0_9"/>
<protein>
    <recommendedName>
        <fullName evidence="4 10">Flagellar motor switch protein FliM</fullName>
    </recommendedName>
</protein>
<dbReference type="InterPro" id="IPR036429">
    <property type="entry name" value="SpoA-like_sf"/>
</dbReference>
<dbReference type="KEGG" id="mas:Mahau_0866"/>
<dbReference type="AlphaFoldDB" id="F4A1U8"/>
<keyword evidence="9" id="KW-0975">Bacterial flagellum</keyword>
<keyword evidence="6" id="KW-0145">Chemotaxis</keyword>
<feature type="domain" description="Flagellar motor switch protein FliN-like C-terminal" evidence="11">
    <location>
        <begin position="257"/>
        <end position="327"/>
    </location>
</feature>
<dbReference type="Pfam" id="PF01052">
    <property type="entry name" value="FliMN_C"/>
    <property type="match status" value="1"/>
</dbReference>
<keyword evidence="13" id="KW-1185">Reference proteome</keyword>
<reference evidence="12 13" key="2">
    <citation type="journal article" date="2011" name="Stand. Genomic Sci.">
        <title>Complete genome sequence of Mahella australiensis type strain (50-1 BON).</title>
        <authorList>
            <person name="Sikorski J."/>
            <person name="Teshima H."/>
            <person name="Nolan M."/>
            <person name="Lucas S."/>
            <person name="Hammon N."/>
            <person name="Deshpande S."/>
            <person name="Cheng J.F."/>
            <person name="Pitluck S."/>
            <person name="Liolios K."/>
            <person name="Pagani I."/>
            <person name="Ivanova N."/>
            <person name="Huntemann M."/>
            <person name="Mavromatis K."/>
            <person name="Ovchinikova G."/>
            <person name="Pati A."/>
            <person name="Tapia R."/>
            <person name="Han C."/>
            <person name="Goodwin L."/>
            <person name="Chen A."/>
            <person name="Palaniappan K."/>
            <person name="Land M."/>
            <person name="Hauser L."/>
            <person name="Ngatchou-Djao O.D."/>
            <person name="Rohde M."/>
            <person name="Pukall R."/>
            <person name="Spring S."/>
            <person name="Abt B."/>
            <person name="Goker M."/>
            <person name="Detter J.C."/>
            <person name="Woyke T."/>
            <person name="Bristow J."/>
            <person name="Markowitz V."/>
            <person name="Hugenholtz P."/>
            <person name="Eisen J.A."/>
            <person name="Kyrpides N.C."/>
            <person name="Klenk H.P."/>
            <person name="Lapidus A."/>
        </authorList>
    </citation>
    <scope>NUCLEOTIDE SEQUENCE [LARGE SCALE GENOMIC DNA]</scope>
    <source>
        <strain evidence="13">DSM 15567 / CIP 107919 / 50-1 BON</strain>
    </source>
</reference>
<sequence>MADVLSQDEIDQLLQALNTGELSVSDIMEQTAEEKKIRVYDFRRPNKFSKEQLRTLEILHENFCRYLSSYLAGFLRIYCQVNIVSVEELTYYEFMNSLPEPVVLGIMDFQPMDGKIVVEIAPNISYAMIDRVLGGSGRAAEEMTAFSEIELALIERILRQIGTLLQESWANVAAITPKLERIETNAQFAQIIAPNETAALVTLMLKVGDVEGMVNICIPHVTIEPISDELTTRFWFSNEKKEKAERDEVSFNTLRKRIENVQIPIRAILGESTISIGDFMQLSPGDIIQLDESVDNHIKVMVGDITKFYGKPGLRHNHMAVKITDVIYQEEDTDE</sequence>
<dbReference type="GO" id="GO:0071978">
    <property type="term" value="P:bacterial-type flagellum-dependent swarming motility"/>
    <property type="evidence" value="ECO:0007669"/>
    <property type="project" value="TreeGrafter"/>
</dbReference>
<dbReference type="OrthoDB" id="9806941at2"/>
<dbReference type="CDD" id="cd17908">
    <property type="entry name" value="FliM"/>
    <property type="match status" value="1"/>
</dbReference>